<comment type="caution">
    <text evidence="1">The sequence shown here is derived from an EMBL/GenBank/DDBJ whole genome shotgun (WGS) entry which is preliminary data.</text>
</comment>
<sequence>MTSVNDTKVKLSQWEALLLESLRSLGWSDEELLRRVPAGDNLPKDESDFEFDYEALASFARQEPEIYESAVKNGYQIKYNTIRGIRSWILVALGVTAELSLDEGNEYATAPLSDAQRNRLEGVLSHGWSLEAAEAPGLYRIVPSRA</sequence>
<dbReference type="RefSeq" id="WP_378131160.1">
    <property type="nucleotide sequence ID" value="NZ_JBHSMI010000013.1"/>
</dbReference>
<name>A0ABW0HRT6_9BACL</name>
<accession>A0ABW0HRT6</accession>
<keyword evidence="2" id="KW-1185">Reference proteome</keyword>
<dbReference type="EMBL" id="JBHSMI010000013">
    <property type="protein sequence ID" value="MFC5402582.1"/>
    <property type="molecule type" value="Genomic_DNA"/>
</dbReference>
<organism evidence="1 2">
    <name type="scientific">Cohnella soli</name>
    <dbReference type="NCBI Taxonomy" id="425005"/>
    <lineage>
        <taxon>Bacteria</taxon>
        <taxon>Bacillati</taxon>
        <taxon>Bacillota</taxon>
        <taxon>Bacilli</taxon>
        <taxon>Bacillales</taxon>
        <taxon>Paenibacillaceae</taxon>
        <taxon>Cohnella</taxon>
    </lineage>
</organism>
<proteinExistence type="predicted"/>
<evidence type="ECO:0000313" key="1">
    <source>
        <dbReference type="EMBL" id="MFC5402582.1"/>
    </source>
</evidence>
<evidence type="ECO:0000313" key="2">
    <source>
        <dbReference type="Proteomes" id="UP001596113"/>
    </source>
</evidence>
<dbReference type="Proteomes" id="UP001596113">
    <property type="component" value="Unassembled WGS sequence"/>
</dbReference>
<reference evidence="2" key="1">
    <citation type="journal article" date="2019" name="Int. J. Syst. Evol. Microbiol.">
        <title>The Global Catalogue of Microorganisms (GCM) 10K type strain sequencing project: providing services to taxonomists for standard genome sequencing and annotation.</title>
        <authorList>
            <consortium name="The Broad Institute Genomics Platform"/>
            <consortium name="The Broad Institute Genome Sequencing Center for Infectious Disease"/>
            <person name="Wu L."/>
            <person name="Ma J."/>
        </authorList>
    </citation>
    <scope>NUCLEOTIDE SEQUENCE [LARGE SCALE GENOMIC DNA]</scope>
    <source>
        <strain evidence="2">CGMCC 1.18575</strain>
    </source>
</reference>
<protein>
    <submittedName>
        <fullName evidence="1">Uncharacterized protein</fullName>
    </submittedName>
</protein>
<gene>
    <name evidence="1" type="ORF">ACFPOF_07505</name>
</gene>